<geneLocation type="plasmid" evidence="7">
    <name>unnamed2</name>
</geneLocation>
<evidence type="ECO:0000256" key="4">
    <source>
        <dbReference type="ARBA" id="ARBA00022807"/>
    </source>
</evidence>
<dbReference type="EMBL" id="RIBP01000003">
    <property type="protein sequence ID" value="TRZ39290.1"/>
    <property type="molecule type" value="Genomic_DNA"/>
</dbReference>
<dbReference type="GO" id="GO:0006508">
    <property type="term" value="P:proteolysis"/>
    <property type="evidence" value="ECO:0007669"/>
    <property type="project" value="UniProtKB-KW"/>
</dbReference>
<dbReference type="GO" id="GO:0008234">
    <property type="term" value="F:cysteine-type peptidase activity"/>
    <property type="evidence" value="ECO:0007669"/>
    <property type="project" value="UniProtKB-KW"/>
</dbReference>
<evidence type="ECO:0000259" key="6">
    <source>
        <dbReference type="PROSITE" id="PS51935"/>
    </source>
</evidence>
<dbReference type="InterPro" id="IPR051202">
    <property type="entry name" value="Peptidase_C40"/>
</dbReference>
<dbReference type="RefSeq" id="WP_185762774.1">
    <property type="nucleotide sequence ID" value="NZ_CM017506.1"/>
</dbReference>
<sequence>MDAVTVKIALTAAQQAKKHWKKLVLIVLAFFMVMVIGVMLLVGGDQGNSGTAKVNESVLAWKPVVAEYAEEYGIPEYVDVILAIMMVETGGEGLDIMQSSESLGLPPNSITDPMVSIDAGVSHLASAVKSARKSDLDFWTPVQSYNFGSGFNSYVGKNGKQYSFELASAFSSKQAGGKTVKYSNPVADFNGNVRYAYGNMYYVMLVQQYLSAPGSGTGDIGNVDASALGAEAYQDLMTEVQKYDGWSYTWGGSSPKIGFDCSGLVQYAFKLLGYDLPRTAAEQEAHSIPVAEPQPGDLVFFKGTNPSRPASSITHVGIYVDEKRMYDANNGGIGYSNWNQGYWKQHLAGFGRVVK</sequence>
<feature type="domain" description="NlpC/P60" evidence="6">
    <location>
        <begin position="230"/>
        <end position="354"/>
    </location>
</feature>
<keyword evidence="5" id="KW-0812">Transmembrane</keyword>
<dbReference type="InterPro" id="IPR047194">
    <property type="entry name" value="CwlT-like_lysozyme"/>
</dbReference>
<accession>A0A553SQM0</accession>
<dbReference type="SUPFAM" id="SSF54001">
    <property type="entry name" value="Cysteine proteinases"/>
    <property type="match status" value="1"/>
</dbReference>
<dbReference type="Pfam" id="PF13702">
    <property type="entry name" value="Lysozyme_like"/>
    <property type="match status" value="1"/>
</dbReference>
<dbReference type="InterPro" id="IPR038765">
    <property type="entry name" value="Papain-like_cys_pep_sf"/>
</dbReference>
<evidence type="ECO:0000256" key="1">
    <source>
        <dbReference type="ARBA" id="ARBA00007074"/>
    </source>
</evidence>
<proteinExistence type="inferred from homology"/>
<keyword evidence="3" id="KW-0378">Hydrolase</keyword>
<dbReference type="Pfam" id="PF00877">
    <property type="entry name" value="NLPC_P60"/>
    <property type="match status" value="1"/>
</dbReference>
<organism evidence="7">
    <name type="scientific">Niallia circulans</name>
    <name type="common">Bacillus circulans</name>
    <dbReference type="NCBI Taxonomy" id="1397"/>
    <lineage>
        <taxon>Bacteria</taxon>
        <taxon>Bacillati</taxon>
        <taxon>Bacillota</taxon>
        <taxon>Bacilli</taxon>
        <taxon>Bacillales</taxon>
        <taxon>Bacillaceae</taxon>
        <taxon>Niallia</taxon>
    </lineage>
</organism>
<reference evidence="7" key="1">
    <citation type="submission" date="2018-10" db="EMBL/GenBank/DDBJ databases">
        <title>FDA dAtabase for Regulatory Grade micrObial Sequences (FDA-ARGOS): Supporting development and validation of Infectious Disease Dx tests.</title>
        <authorList>
            <person name="Minogue T."/>
            <person name="Wolcott M."/>
            <person name="Wasieloski L."/>
            <person name="Aguilar W."/>
            <person name="Moore D."/>
            <person name="Tallon L.J."/>
            <person name="Sadzewicz L."/>
            <person name="Sengamalay N."/>
            <person name="Ott S."/>
            <person name="Godinez A."/>
            <person name="Nagaraj S."/>
            <person name="Vavikolanu K."/>
            <person name="Vyas G."/>
            <person name="Nadendla S."/>
            <person name="Aluvathingal J."/>
            <person name="Sichtig H."/>
        </authorList>
    </citation>
    <scope>NUCLEOTIDE SEQUENCE</scope>
    <source>
        <strain evidence="7">FDAARGOS_343</strain>
        <plasmid evidence="7">unnamed2</plasmid>
    </source>
</reference>
<dbReference type="InterPro" id="IPR023346">
    <property type="entry name" value="Lysozyme-like_dom_sf"/>
</dbReference>
<dbReference type="SUPFAM" id="SSF53955">
    <property type="entry name" value="Lysozyme-like"/>
    <property type="match status" value="1"/>
</dbReference>
<dbReference type="InterPro" id="IPR000064">
    <property type="entry name" value="NLP_P60_dom"/>
</dbReference>
<dbReference type="Proteomes" id="UP000319837">
    <property type="component" value="Plasmid unnamed2"/>
</dbReference>
<dbReference type="Gene3D" id="3.90.1720.10">
    <property type="entry name" value="endopeptidase domain like (from Nostoc punctiforme)"/>
    <property type="match status" value="1"/>
</dbReference>
<keyword evidence="7" id="KW-0614">Plasmid</keyword>
<gene>
    <name evidence="7" type="ORF">CEQ21_07940</name>
</gene>
<keyword evidence="5" id="KW-0472">Membrane</keyword>
<comment type="similarity">
    <text evidence="1">Belongs to the peptidase C40 family.</text>
</comment>
<name>A0A553SQM0_NIACI</name>
<keyword evidence="5" id="KW-1133">Transmembrane helix</keyword>
<keyword evidence="2" id="KW-0645">Protease</keyword>
<evidence type="ECO:0000256" key="5">
    <source>
        <dbReference type="SAM" id="Phobius"/>
    </source>
</evidence>
<dbReference type="PANTHER" id="PTHR47053:SF5">
    <property type="entry name" value="BIFUNCTIONAL MURAMIDASE_DL-ENDOPEPTIDASE CWLT"/>
    <property type="match status" value="1"/>
</dbReference>
<comment type="caution">
    <text evidence="7">The sequence shown here is derived from an EMBL/GenBank/DDBJ whole genome shotgun (WGS) entry which is preliminary data.</text>
</comment>
<evidence type="ECO:0000313" key="7">
    <source>
        <dbReference type="EMBL" id="TRZ39290.1"/>
    </source>
</evidence>
<dbReference type="AlphaFoldDB" id="A0A553SQM0"/>
<dbReference type="CDD" id="cd16891">
    <property type="entry name" value="CwlT-like"/>
    <property type="match status" value="1"/>
</dbReference>
<evidence type="ECO:0000256" key="3">
    <source>
        <dbReference type="ARBA" id="ARBA00022801"/>
    </source>
</evidence>
<evidence type="ECO:0000256" key="2">
    <source>
        <dbReference type="ARBA" id="ARBA00022670"/>
    </source>
</evidence>
<dbReference type="PROSITE" id="PS51935">
    <property type="entry name" value="NLPC_P60"/>
    <property type="match status" value="1"/>
</dbReference>
<dbReference type="Gene3D" id="1.10.530.10">
    <property type="match status" value="1"/>
</dbReference>
<keyword evidence="4" id="KW-0788">Thiol protease</keyword>
<protein>
    <submittedName>
        <fullName evidence="7">Peptidase P60</fullName>
    </submittedName>
</protein>
<feature type="transmembrane region" description="Helical" evidence="5">
    <location>
        <begin position="23"/>
        <end position="43"/>
    </location>
</feature>
<dbReference type="PANTHER" id="PTHR47053">
    <property type="entry name" value="MUREIN DD-ENDOPEPTIDASE MEPH-RELATED"/>
    <property type="match status" value="1"/>
</dbReference>